<accession>A0ABS4X7W0</accession>
<dbReference type="RefSeq" id="WP_209995187.1">
    <property type="nucleotide sequence ID" value="NZ_BAAAJY010000008.1"/>
</dbReference>
<proteinExistence type="predicted"/>
<evidence type="ECO:0000256" key="1">
    <source>
        <dbReference type="SAM" id="Phobius"/>
    </source>
</evidence>
<dbReference type="EMBL" id="JAGIOF010000001">
    <property type="protein sequence ID" value="MBP2384542.1"/>
    <property type="molecule type" value="Genomic_DNA"/>
</dbReference>
<protein>
    <submittedName>
        <fullName evidence="2">Uncharacterized protein</fullName>
    </submittedName>
</protein>
<gene>
    <name evidence="2" type="ORF">JOF47_000053</name>
</gene>
<reference evidence="2 3" key="1">
    <citation type="submission" date="2021-03" db="EMBL/GenBank/DDBJ databases">
        <title>Sequencing the genomes of 1000 actinobacteria strains.</title>
        <authorList>
            <person name="Klenk H.-P."/>
        </authorList>
    </citation>
    <scope>NUCLEOTIDE SEQUENCE [LARGE SCALE GENOMIC DNA]</scope>
    <source>
        <strain evidence="2 3">DSM 15797</strain>
    </source>
</reference>
<name>A0ABS4X7W0_9MICC</name>
<comment type="caution">
    <text evidence="2">The sequence shown here is derived from an EMBL/GenBank/DDBJ whole genome shotgun (WGS) entry which is preliminary data.</text>
</comment>
<sequence length="46" mass="4925">MTPGHETLVITAFSMIAMLSVVTFAKVARYRKAHSLGEDAGTSEQA</sequence>
<organism evidence="2 3">
    <name type="scientific">Paeniglutamicibacter kerguelensis</name>
    <dbReference type="NCBI Taxonomy" id="254788"/>
    <lineage>
        <taxon>Bacteria</taxon>
        <taxon>Bacillati</taxon>
        <taxon>Actinomycetota</taxon>
        <taxon>Actinomycetes</taxon>
        <taxon>Micrococcales</taxon>
        <taxon>Micrococcaceae</taxon>
        <taxon>Paeniglutamicibacter</taxon>
    </lineage>
</organism>
<feature type="transmembrane region" description="Helical" evidence="1">
    <location>
        <begin position="6"/>
        <end position="25"/>
    </location>
</feature>
<keyword evidence="1" id="KW-0472">Membrane</keyword>
<keyword evidence="1" id="KW-0812">Transmembrane</keyword>
<keyword evidence="3" id="KW-1185">Reference proteome</keyword>
<dbReference type="Proteomes" id="UP001296993">
    <property type="component" value="Unassembled WGS sequence"/>
</dbReference>
<evidence type="ECO:0000313" key="2">
    <source>
        <dbReference type="EMBL" id="MBP2384542.1"/>
    </source>
</evidence>
<evidence type="ECO:0000313" key="3">
    <source>
        <dbReference type="Proteomes" id="UP001296993"/>
    </source>
</evidence>
<keyword evidence="1" id="KW-1133">Transmembrane helix</keyword>